<dbReference type="InterPro" id="IPR056280">
    <property type="entry name" value="AIPP2-like_SPOC"/>
</dbReference>
<dbReference type="PANTHER" id="PTHR33304:SF9">
    <property type="entry name" value="RING_FYVE_PHD ZINC FINGER SUPERFAMILY PROTEIN"/>
    <property type="match status" value="1"/>
</dbReference>
<organism evidence="9 10">
    <name type="scientific">Dendrobium nobile</name>
    <name type="common">Orchid</name>
    <dbReference type="NCBI Taxonomy" id="94219"/>
    <lineage>
        <taxon>Eukaryota</taxon>
        <taxon>Viridiplantae</taxon>
        <taxon>Streptophyta</taxon>
        <taxon>Embryophyta</taxon>
        <taxon>Tracheophyta</taxon>
        <taxon>Spermatophyta</taxon>
        <taxon>Magnoliopsida</taxon>
        <taxon>Liliopsida</taxon>
        <taxon>Asparagales</taxon>
        <taxon>Orchidaceae</taxon>
        <taxon>Epidendroideae</taxon>
        <taxon>Malaxideae</taxon>
        <taxon>Dendrobiinae</taxon>
        <taxon>Dendrobium</taxon>
    </lineage>
</organism>
<feature type="domain" description="PHD-type" evidence="8">
    <location>
        <begin position="125"/>
        <end position="176"/>
    </location>
</feature>
<dbReference type="AlphaFoldDB" id="A0A8T3CAW8"/>
<dbReference type="InterPro" id="IPR019787">
    <property type="entry name" value="Znf_PHD-finger"/>
</dbReference>
<keyword evidence="1" id="KW-0479">Metal-binding</keyword>
<evidence type="ECO:0000256" key="2">
    <source>
        <dbReference type="ARBA" id="ARBA00022771"/>
    </source>
</evidence>
<keyword evidence="2 6" id="KW-0863">Zinc-finger</keyword>
<dbReference type="SMR" id="A0A8T3CAW8"/>
<dbReference type="GO" id="GO:0034244">
    <property type="term" value="P:negative regulation of transcription elongation by RNA polymerase II"/>
    <property type="evidence" value="ECO:0007669"/>
    <property type="project" value="InterPro"/>
</dbReference>
<dbReference type="GO" id="GO:0008270">
    <property type="term" value="F:zinc ion binding"/>
    <property type="evidence" value="ECO:0007669"/>
    <property type="project" value="UniProtKB-KW"/>
</dbReference>
<dbReference type="Gene3D" id="3.30.40.10">
    <property type="entry name" value="Zinc/RING finger domain, C3HC4 (zinc finger)"/>
    <property type="match status" value="1"/>
</dbReference>
<evidence type="ECO:0000256" key="7">
    <source>
        <dbReference type="SAM" id="MobiDB-lite"/>
    </source>
</evidence>
<feature type="region of interest" description="Disordered" evidence="7">
    <location>
        <begin position="1"/>
        <end position="20"/>
    </location>
</feature>
<evidence type="ECO:0000259" key="8">
    <source>
        <dbReference type="PROSITE" id="PS50016"/>
    </source>
</evidence>
<dbReference type="InterPro" id="IPR011011">
    <property type="entry name" value="Znf_FYVE_PHD"/>
</dbReference>
<keyword evidence="5" id="KW-0804">Transcription</keyword>
<evidence type="ECO:0000313" key="10">
    <source>
        <dbReference type="Proteomes" id="UP000829196"/>
    </source>
</evidence>
<keyword evidence="10" id="KW-1185">Reference proteome</keyword>
<evidence type="ECO:0000256" key="3">
    <source>
        <dbReference type="ARBA" id="ARBA00022833"/>
    </source>
</evidence>
<gene>
    <name evidence="9" type="ORF">KFK09_001647</name>
</gene>
<evidence type="ECO:0000256" key="1">
    <source>
        <dbReference type="ARBA" id="ARBA00022723"/>
    </source>
</evidence>
<reference evidence="9" key="1">
    <citation type="journal article" date="2022" name="Front. Genet.">
        <title>Chromosome-Scale Assembly of the Dendrobium nobile Genome Provides Insights Into the Molecular Mechanism of the Biosynthesis of the Medicinal Active Ingredient of Dendrobium.</title>
        <authorList>
            <person name="Xu Q."/>
            <person name="Niu S.-C."/>
            <person name="Li K.-L."/>
            <person name="Zheng P.-J."/>
            <person name="Zhang X.-J."/>
            <person name="Jia Y."/>
            <person name="Liu Y."/>
            <person name="Niu Y.-X."/>
            <person name="Yu L.-H."/>
            <person name="Chen D.-F."/>
            <person name="Zhang G.-Q."/>
        </authorList>
    </citation>
    <scope>NUCLEOTIDE SEQUENCE</scope>
    <source>
        <tissue evidence="9">Leaf</tissue>
    </source>
</reference>
<accession>A0A8T3CAW8</accession>
<evidence type="ECO:0000256" key="5">
    <source>
        <dbReference type="ARBA" id="ARBA00023163"/>
    </source>
</evidence>
<protein>
    <recommendedName>
        <fullName evidence="8">PHD-type domain-containing protein</fullName>
    </recommendedName>
</protein>
<dbReference type="PROSITE" id="PS50016">
    <property type="entry name" value="ZF_PHD_2"/>
    <property type="match status" value="1"/>
</dbReference>
<evidence type="ECO:0000256" key="6">
    <source>
        <dbReference type="PROSITE-ProRule" id="PRU00146"/>
    </source>
</evidence>
<sequence length="949" mass="105590">MWDSHPRYAGETNGGRESWDGDARVRKLTMPVFEGEDAHGAMFGGESPRLIPMEGEYISDLFVRGAKDCLVERFRAIREEDLHEKLLALTQEGTVMEYKEIYELLYVINGNLISFRGSLLKGLIVKVCDICGDVGQEDSLAICNRCLDGAEHTYCMETMLDELPDGDWICEECKFKEEYKNQETVTETQEQSYLDGNAQHGSTIYSVAPPKKDGNVINEDMVDSRTLQIPEISFMRRGENVNLNSATSEKASKRIPVSAETSIPQDISLLSLEGSLTNQVSAVKKPSNPEQSSGSWPIFEGQKVQTSVDPISSASRDGFKVISGPLLKSSSFKNTNTKPKVKQLLEAIPLAVNTDGKFPSKNTRKGGLTRGMVKSTSFKTEKGTCNDFELINEKQSGKLNQFRNSSVERTKELGVTERENSSALDFYQVVDRGLIDGDDSGYKRDPLHSSSSYITASSNGLNLQYHKPGQIPKEGFQHHVTIANNSHNPETVSQCNNHHLSLESTHQDDIAKVAAFSTTSTKPISGGSRNCQKCNETGHPTHLCSIDKHGVSAIKLSADRMSWENANRSNKWKSAGETIIPKQEALQCTNTTDQSKEFPIARFGHGAKVANKEFPLHCFRRTSQEGRTNVRSSSVFEKNEPTAHPYVANRTEIPHDDGASRLNPFGVISKEFHVKPSKQVLPSIDPCCSNTLRTSVIPQLEFFWQGGFEVLRAGRLAECCDGLQAHFSSYASGKVLEAAKKFPPYKVQLEEVPCISSWPQHFHGNHAKEQNIALFFFAKDIESYRSNYCKLLGKMLKFDLALKGNLGGFELLIFPSNKLSENSQRWNRLLFLWGTFKGRRPSSLEVLPNVKQDPCKSTIDVKLPTTVPETSSYQETNSSQNSYEEDKYVVATPLSTGIENRIFHAPKYFCHTSVEPKLLSGNPCPPPVVYVPETTSQIPTLHDSCSESI</sequence>
<dbReference type="PANTHER" id="PTHR33304">
    <property type="match status" value="1"/>
</dbReference>
<dbReference type="EMBL" id="JAGYWB010000002">
    <property type="protein sequence ID" value="KAI0529101.1"/>
    <property type="molecule type" value="Genomic_DNA"/>
</dbReference>
<proteinExistence type="predicted"/>
<dbReference type="InterPro" id="IPR049914">
    <property type="entry name" value="PHD1-3/5-6"/>
</dbReference>
<name>A0A8T3CAW8_DENNO</name>
<dbReference type="Proteomes" id="UP000829196">
    <property type="component" value="Unassembled WGS sequence"/>
</dbReference>
<dbReference type="SUPFAM" id="SSF57903">
    <property type="entry name" value="FYVE/PHD zinc finger"/>
    <property type="match status" value="1"/>
</dbReference>
<dbReference type="OrthoDB" id="787137at2759"/>
<evidence type="ECO:0000313" key="9">
    <source>
        <dbReference type="EMBL" id="KAI0529101.1"/>
    </source>
</evidence>
<dbReference type="GO" id="GO:0140566">
    <property type="term" value="F:histone reader activity"/>
    <property type="evidence" value="ECO:0007669"/>
    <property type="project" value="InterPro"/>
</dbReference>
<evidence type="ECO:0000256" key="4">
    <source>
        <dbReference type="ARBA" id="ARBA00023015"/>
    </source>
</evidence>
<keyword evidence="4" id="KW-0805">Transcription regulation</keyword>
<dbReference type="InterPro" id="IPR013083">
    <property type="entry name" value="Znf_RING/FYVE/PHD"/>
</dbReference>
<comment type="caution">
    <text evidence="9">The sequence shown here is derived from an EMBL/GenBank/DDBJ whole genome shotgun (WGS) entry which is preliminary data.</text>
</comment>
<dbReference type="Pfam" id="PF23121">
    <property type="entry name" value="SPOC_AIPP2"/>
    <property type="match status" value="1"/>
</dbReference>
<keyword evidence="3" id="KW-0862">Zinc</keyword>